<feature type="domain" description="KOW" evidence="7">
    <location>
        <begin position="332"/>
        <end position="359"/>
    </location>
</feature>
<feature type="compositionally biased region" description="Low complexity" evidence="6">
    <location>
        <begin position="191"/>
        <end position="200"/>
    </location>
</feature>
<dbReference type="InterPro" id="IPR005824">
    <property type="entry name" value="KOW"/>
</dbReference>
<dbReference type="Gene3D" id="2.30.30.30">
    <property type="match status" value="2"/>
</dbReference>
<feature type="domain" description="KOW" evidence="7">
    <location>
        <begin position="282"/>
        <end position="309"/>
    </location>
</feature>
<dbReference type="GO" id="GO:0032784">
    <property type="term" value="P:regulation of DNA-templated transcription elongation"/>
    <property type="evidence" value="ECO:0007669"/>
    <property type="project" value="InterPro"/>
</dbReference>
<evidence type="ECO:0000313" key="8">
    <source>
        <dbReference type="EMBL" id="KAF5366887.1"/>
    </source>
</evidence>
<dbReference type="EMBL" id="JAACJP010000074">
    <property type="protein sequence ID" value="KAF5366887.1"/>
    <property type="molecule type" value="Genomic_DNA"/>
</dbReference>
<dbReference type="OrthoDB" id="3057097at2759"/>
<name>A0A8H5GL04_9AGAR</name>
<comment type="function">
    <text evidence="3">The SPT4-SPT5 complex mediates both activation and inhibition of transcription elongation, and plays a role in pre-mRNA processing. This complex seems to be important for the stability of the RNA polymerase II elongation machinery on the chromatin template but not for the inherent ability of this machinery to translocate down the gene.</text>
</comment>
<dbReference type="SMART" id="SM00739">
    <property type="entry name" value="KOW"/>
    <property type="match status" value="3"/>
</dbReference>
<feature type="region of interest" description="Disordered" evidence="6">
    <location>
        <begin position="179"/>
        <end position="201"/>
    </location>
</feature>
<dbReference type="InterPro" id="IPR039659">
    <property type="entry name" value="SPT5"/>
</dbReference>
<dbReference type="PANTHER" id="PTHR11125">
    <property type="entry name" value="SUPPRESSOR OF TY 5"/>
    <property type="match status" value="1"/>
</dbReference>
<evidence type="ECO:0000313" key="9">
    <source>
        <dbReference type="Proteomes" id="UP000565441"/>
    </source>
</evidence>
<feature type="compositionally biased region" description="Polar residues" evidence="6">
    <location>
        <begin position="463"/>
        <end position="480"/>
    </location>
</feature>
<dbReference type="GO" id="GO:0006368">
    <property type="term" value="P:transcription elongation by RNA polymerase II"/>
    <property type="evidence" value="ECO:0007669"/>
    <property type="project" value="TreeGrafter"/>
</dbReference>
<dbReference type="GO" id="GO:0003729">
    <property type="term" value="F:mRNA binding"/>
    <property type="evidence" value="ECO:0007669"/>
    <property type="project" value="TreeGrafter"/>
</dbReference>
<evidence type="ECO:0000256" key="3">
    <source>
        <dbReference type="ARBA" id="ARBA00024691"/>
    </source>
</evidence>
<dbReference type="GO" id="GO:0032044">
    <property type="term" value="C:DSIF complex"/>
    <property type="evidence" value="ECO:0007669"/>
    <property type="project" value="TreeGrafter"/>
</dbReference>
<evidence type="ECO:0000256" key="1">
    <source>
        <dbReference type="ARBA" id="ARBA00006956"/>
    </source>
</evidence>
<keyword evidence="9" id="KW-1185">Reference proteome</keyword>
<keyword evidence="2" id="KW-0804">Transcription</keyword>
<dbReference type="InterPro" id="IPR014722">
    <property type="entry name" value="Rib_uL2_dom2"/>
</dbReference>
<feature type="compositionally biased region" description="Basic residues" evidence="6">
    <location>
        <begin position="179"/>
        <end position="190"/>
    </location>
</feature>
<dbReference type="GO" id="GO:0006357">
    <property type="term" value="P:regulation of transcription by RNA polymerase II"/>
    <property type="evidence" value="ECO:0007669"/>
    <property type="project" value="InterPro"/>
</dbReference>
<dbReference type="Proteomes" id="UP000565441">
    <property type="component" value="Unassembled WGS sequence"/>
</dbReference>
<evidence type="ECO:0000256" key="2">
    <source>
        <dbReference type="ARBA" id="ARBA00023163"/>
    </source>
</evidence>
<feature type="region of interest" description="Disordered" evidence="6">
    <location>
        <begin position="463"/>
        <end position="513"/>
    </location>
</feature>
<dbReference type="PANTHER" id="PTHR11125:SF7">
    <property type="entry name" value="TRANSCRIPTION ELONGATION FACTOR SPT5"/>
    <property type="match status" value="1"/>
</dbReference>
<comment type="similarity">
    <text evidence="1">Belongs to the SPT5 family.</text>
</comment>
<feature type="domain" description="KOW" evidence="7">
    <location>
        <begin position="402"/>
        <end position="430"/>
    </location>
</feature>
<protein>
    <recommendedName>
        <fullName evidence="4">Chromatin elongation factor SPT5</fullName>
    </recommendedName>
    <alternativeName>
        <fullName evidence="5">Chromatin elongation factor spt5</fullName>
    </alternativeName>
</protein>
<proteinExistence type="inferred from homology"/>
<dbReference type="AlphaFoldDB" id="A0A8H5GL04"/>
<feature type="region of interest" description="Disordered" evidence="6">
    <location>
        <begin position="14"/>
        <end position="45"/>
    </location>
</feature>
<dbReference type="InterPro" id="IPR005100">
    <property type="entry name" value="NGN-domain"/>
</dbReference>
<feature type="compositionally biased region" description="Acidic residues" evidence="6">
    <location>
        <begin position="15"/>
        <end position="44"/>
    </location>
</feature>
<dbReference type="Gene3D" id="3.30.70.940">
    <property type="entry name" value="NusG, N-terminal domain"/>
    <property type="match status" value="1"/>
</dbReference>
<accession>A0A8H5GL04</accession>
<evidence type="ECO:0000259" key="7">
    <source>
        <dbReference type="SMART" id="SM00739"/>
    </source>
</evidence>
<comment type="caution">
    <text evidence="8">The sequence shown here is derived from an EMBL/GenBank/DDBJ whole genome shotgun (WGS) entry which is preliminary data.</text>
</comment>
<sequence length="656" mass="72477">MEAQDARMFLSLEATVDDVSEDEDDGDEDDGFIQDDDEDDDDEPIPWTGRVRTIFFCLKTPVLKRMDGIPCLIARPGCEESVAFVLMTKIMSGDVSRWPIQSIIGRASRPGWIVVEATKASDVQELYTSLNQKMGRLGSKKSILASPNKVPIPRRSGFRQRLRHLGADVIVVPRINFQRRKSTPGKRRRTSSLPRSTTRPQQALFDADKIKKIWGHESVETRNQAFVFRGNLFLDGYLCLETDDFHPDAAIPSLDEIALFRHSKSIPEEFLAHTLEIMAARRLCSGDPVRVVTGQAQGASGIVESIIDEEAVVRLSSDNMQLTLPVDSLRKKVTIGDEVIIAAGPHVGVDGWVISNIQDTLVVYSHQTAQEVGSLGIDVEPESSFNHRRPNHEVQILRREIDPNIGRQVRIIGHGRWKDYTGIIKSTESGNVFVVEIQATMRREHLHQSNLALLDDPDLTLLGSTQTNSFTKPKPSSSFLGSGERMDIGPSALPLTPSTPLPPASSVSFSPAWNPSSRTPNSLSAFPYNPWMESPFLAGKRIKVQFKDTKAVLRDPGWSHGDYEGKFGLWVGTEASLAKIVLGVHSTLLVPEKYVQPVVPSVKGQNVIVLGGDSSGATEYCVVSVGATDCVVRNRHGKRDPKERIQFPTKTLAVIT</sequence>
<gene>
    <name evidence="8" type="ORF">D9615_010544</name>
</gene>
<dbReference type="InterPro" id="IPR008991">
    <property type="entry name" value="Translation_prot_SH3-like_sf"/>
</dbReference>
<organism evidence="8 9">
    <name type="scientific">Tricholomella constricta</name>
    <dbReference type="NCBI Taxonomy" id="117010"/>
    <lineage>
        <taxon>Eukaryota</taxon>
        <taxon>Fungi</taxon>
        <taxon>Dikarya</taxon>
        <taxon>Basidiomycota</taxon>
        <taxon>Agaricomycotina</taxon>
        <taxon>Agaricomycetes</taxon>
        <taxon>Agaricomycetidae</taxon>
        <taxon>Agaricales</taxon>
        <taxon>Tricholomatineae</taxon>
        <taxon>Lyophyllaceae</taxon>
        <taxon>Tricholomella</taxon>
    </lineage>
</organism>
<dbReference type="SUPFAM" id="SSF50104">
    <property type="entry name" value="Translation proteins SH3-like domain"/>
    <property type="match status" value="1"/>
</dbReference>
<evidence type="ECO:0000256" key="6">
    <source>
        <dbReference type="SAM" id="MobiDB-lite"/>
    </source>
</evidence>
<dbReference type="InterPro" id="IPR036735">
    <property type="entry name" value="NGN_dom_sf"/>
</dbReference>
<reference evidence="8 9" key="1">
    <citation type="journal article" date="2020" name="ISME J.">
        <title>Uncovering the hidden diversity of litter-decomposition mechanisms in mushroom-forming fungi.</title>
        <authorList>
            <person name="Floudas D."/>
            <person name="Bentzer J."/>
            <person name="Ahren D."/>
            <person name="Johansson T."/>
            <person name="Persson P."/>
            <person name="Tunlid A."/>
        </authorList>
    </citation>
    <scope>NUCLEOTIDE SEQUENCE [LARGE SCALE GENOMIC DNA]</scope>
    <source>
        <strain evidence="8 9">CBS 661.87</strain>
    </source>
</reference>
<dbReference type="Pfam" id="PF03439">
    <property type="entry name" value="Spt5-NGN"/>
    <property type="match status" value="1"/>
</dbReference>
<evidence type="ECO:0000256" key="5">
    <source>
        <dbReference type="ARBA" id="ARBA00031006"/>
    </source>
</evidence>
<evidence type="ECO:0000256" key="4">
    <source>
        <dbReference type="ARBA" id="ARBA00029865"/>
    </source>
</evidence>